<dbReference type="InterPro" id="IPR038107">
    <property type="entry name" value="Glycos_transf_N_sf"/>
</dbReference>
<evidence type="ECO:0000256" key="9">
    <source>
        <dbReference type="RuleBase" id="RU365103"/>
    </source>
</evidence>
<dbReference type="AlphaFoldDB" id="A0A832LVN1"/>
<evidence type="ECO:0000259" key="10">
    <source>
        <dbReference type="Pfam" id="PF04413"/>
    </source>
</evidence>
<dbReference type="GO" id="GO:0009244">
    <property type="term" value="P:lipopolysaccharide core region biosynthetic process"/>
    <property type="evidence" value="ECO:0007669"/>
    <property type="project" value="UniProtKB-UniRule"/>
</dbReference>
<dbReference type="UniPathway" id="UPA00958"/>
<organism evidence="11">
    <name type="scientific">Caldimicrobium thiodismutans</name>
    <dbReference type="NCBI Taxonomy" id="1653476"/>
    <lineage>
        <taxon>Bacteria</taxon>
        <taxon>Pseudomonadati</taxon>
        <taxon>Thermodesulfobacteriota</taxon>
        <taxon>Thermodesulfobacteria</taxon>
        <taxon>Thermodesulfobacteriales</taxon>
        <taxon>Thermodesulfobacteriaceae</taxon>
        <taxon>Caldimicrobium</taxon>
    </lineage>
</organism>
<gene>
    <name evidence="11" type="ORF">ENT73_01810</name>
</gene>
<feature type="site" description="Transition state stabilizer" evidence="8">
    <location>
        <position position="129"/>
    </location>
</feature>
<name>A0A832LVN1_9BACT</name>
<evidence type="ECO:0000256" key="5">
    <source>
        <dbReference type="ARBA" id="ARBA00031445"/>
    </source>
</evidence>
<evidence type="ECO:0000256" key="2">
    <source>
        <dbReference type="ARBA" id="ARBA00012621"/>
    </source>
</evidence>
<sequence length="416" mass="47933">MLFLYSLIYLLGLLFLFPKEYLKRPKSLRRVWLKEKLGLGERPTFSRELPVIWVHAVSVGEILALVPLLEKLTSSYNILLTTITDTGKKVALERYRHLPIRVYYLPFDLKFLLKNFIKKISPKALLITETELWPNLIMTASKFMPIALINGRMSDRSFKGYLRLKRFFKPLLERFTLMALQEEKYRSFFQALGVKPERIFVTGNMKFDLQPVAKAFPELENLPKPIIIAGSTHDPEEVLITQAFLKISKGGTLILVPRHPERYMEVEEKIKALLPKDIAFSRYSEISPQGLNKTQKALILLFDKMGFLSSLYRIGDIAIIGGSFIPHGGQNPLEALYWQKPVITGPHMENFPFVREFVEKGGLIQATAENLSFYLDELLTYPEKAKAIAKRGYELLQEKRGATEKTFKLLKTYLKI</sequence>
<evidence type="ECO:0000313" key="11">
    <source>
        <dbReference type="EMBL" id="HGV54812.1"/>
    </source>
</evidence>
<evidence type="ECO:0000256" key="6">
    <source>
        <dbReference type="ARBA" id="ARBA00049183"/>
    </source>
</evidence>
<dbReference type="GO" id="GO:0005886">
    <property type="term" value="C:plasma membrane"/>
    <property type="evidence" value="ECO:0007669"/>
    <property type="project" value="UniProtKB-SubCell"/>
</dbReference>
<keyword evidence="9" id="KW-1003">Cell membrane</keyword>
<comment type="catalytic activity">
    <reaction evidence="6 9">
        <text>lipid IVA (E. coli) + CMP-3-deoxy-beta-D-manno-octulosonate = alpha-Kdo-(2-&gt;6)-lipid IVA (E. coli) + CMP + H(+)</text>
        <dbReference type="Rhea" id="RHEA:28066"/>
        <dbReference type="ChEBI" id="CHEBI:15378"/>
        <dbReference type="ChEBI" id="CHEBI:58603"/>
        <dbReference type="ChEBI" id="CHEBI:60364"/>
        <dbReference type="ChEBI" id="CHEBI:60377"/>
        <dbReference type="ChEBI" id="CHEBI:85987"/>
        <dbReference type="EC" id="2.4.99.12"/>
    </reaction>
</comment>
<comment type="function">
    <text evidence="9">Involved in lipopolysaccharide (LPS) biosynthesis. Catalyzes the transfer of 3-deoxy-D-manno-octulosonate (Kdo) residue(s) from CMP-Kdo to lipid IV(A), the tetraacyldisaccharide-1,4'-bisphosphate precursor of lipid A.</text>
</comment>
<proteinExistence type="inferred from homology"/>
<dbReference type="Gene3D" id="3.40.50.2000">
    <property type="entry name" value="Glycogen Phosphorylase B"/>
    <property type="match status" value="1"/>
</dbReference>
<dbReference type="GO" id="GO:0009245">
    <property type="term" value="P:lipid A biosynthetic process"/>
    <property type="evidence" value="ECO:0007669"/>
    <property type="project" value="TreeGrafter"/>
</dbReference>
<dbReference type="Pfam" id="PF04413">
    <property type="entry name" value="Glycos_transf_N"/>
    <property type="match status" value="1"/>
</dbReference>
<comment type="subcellular location">
    <subcellularLocation>
        <location evidence="9">Cell membrane</location>
    </subcellularLocation>
</comment>
<feature type="active site" description="Proton acceptor" evidence="7">
    <location>
        <position position="61"/>
    </location>
</feature>
<dbReference type="GO" id="GO:0043842">
    <property type="term" value="F:Kdo transferase activity"/>
    <property type="evidence" value="ECO:0007669"/>
    <property type="project" value="UniProtKB-EC"/>
</dbReference>
<keyword evidence="9" id="KW-0472">Membrane</keyword>
<comment type="caution">
    <text evidence="11">The sequence shown here is derived from an EMBL/GenBank/DDBJ whole genome shotgun (WGS) entry which is preliminary data.</text>
</comment>
<comment type="similarity">
    <text evidence="9">Belongs to the glycosyltransferase group 1 family.</text>
</comment>
<feature type="site" description="Transition state stabilizer" evidence="8">
    <location>
        <position position="206"/>
    </location>
</feature>
<dbReference type="InterPro" id="IPR007507">
    <property type="entry name" value="Glycos_transf_N"/>
</dbReference>
<dbReference type="Gene3D" id="3.40.50.11720">
    <property type="entry name" value="3-Deoxy-D-manno-octulosonic-acid transferase, N-terminal domain"/>
    <property type="match status" value="1"/>
</dbReference>
<feature type="domain" description="3-deoxy-D-manno-octulosonic-acid transferase N-terminal" evidence="10">
    <location>
        <begin position="34"/>
        <end position="208"/>
    </location>
</feature>
<dbReference type="PANTHER" id="PTHR42755">
    <property type="entry name" value="3-DEOXY-MANNO-OCTULOSONATE CYTIDYLYLTRANSFERASE"/>
    <property type="match status" value="1"/>
</dbReference>
<evidence type="ECO:0000256" key="3">
    <source>
        <dbReference type="ARBA" id="ARBA00019077"/>
    </source>
</evidence>
<accession>A0A832LVN1</accession>
<keyword evidence="9" id="KW-0448">Lipopolysaccharide biosynthesis</keyword>
<dbReference type="EC" id="2.4.99.12" evidence="2 9"/>
<dbReference type="SUPFAM" id="SSF53756">
    <property type="entry name" value="UDP-Glycosyltransferase/glycogen phosphorylase"/>
    <property type="match status" value="1"/>
</dbReference>
<evidence type="ECO:0000256" key="1">
    <source>
        <dbReference type="ARBA" id="ARBA00004713"/>
    </source>
</evidence>
<dbReference type="EMBL" id="DSZU01000028">
    <property type="protein sequence ID" value="HGV54812.1"/>
    <property type="molecule type" value="Genomic_DNA"/>
</dbReference>
<reference evidence="11" key="1">
    <citation type="journal article" date="2020" name="mSystems">
        <title>Genome- and Community-Level Interaction Insights into Carbon Utilization and Element Cycling Functions of Hydrothermarchaeota in Hydrothermal Sediment.</title>
        <authorList>
            <person name="Zhou Z."/>
            <person name="Liu Y."/>
            <person name="Xu W."/>
            <person name="Pan J."/>
            <person name="Luo Z.H."/>
            <person name="Li M."/>
        </authorList>
    </citation>
    <scope>NUCLEOTIDE SEQUENCE [LARGE SCALE GENOMIC DNA]</scope>
    <source>
        <strain evidence="11">SpSt-605</strain>
    </source>
</reference>
<dbReference type="InterPro" id="IPR039901">
    <property type="entry name" value="Kdotransferase"/>
</dbReference>
<evidence type="ECO:0000256" key="8">
    <source>
        <dbReference type="PIRSR" id="PIRSR639901-2"/>
    </source>
</evidence>
<comment type="pathway">
    <text evidence="1 9">Bacterial outer membrane biogenesis; LPS core biosynthesis.</text>
</comment>
<evidence type="ECO:0000256" key="7">
    <source>
        <dbReference type="PIRSR" id="PIRSR639901-1"/>
    </source>
</evidence>
<dbReference type="PANTHER" id="PTHR42755:SF1">
    <property type="entry name" value="3-DEOXY-D-MANNO-OCTULOSONIC ACID TRANSFERASE, MITOCHONDRIAL-RELATED"/>
    <property type="match status" value="1"/>
</dbReference>
<keyword evidence="4 9" id="KW-0808">Transferase</keyword>
<protein>
    <recommendedName>
        <fullName evidence="3 9">3-deoxy-D-manno-octulosonic acid transferase</fullName>
        <shortName evidence="9">Kdo transferase</shortName>
        <ecNumber evidence="2 9">2.4.99.12</ecNumber>
    </recommendedName>
    <alternativeName>
        <fullName evidence="5 9">Lipid IV(A) 3-deoxy-D-manno-octulosonic acid transferase</fullName>
    </alternativeName>
</protein>
<evidence type="ECO:0000256" key="4">
    <source>
        <dbReference type="ARBA" id="ARBA00022679"/>
    </source>
</evidence>